<dbReference type="Proteomes" id="UP000712600">
    <property type="component" value="Unassembled WGS sequence"/>
</dbReference>
<sequence>MANEKFGPHLPTILDAKHIEAIYELWGVDYAVEIELPGDDKTPETVRPGYCGAYMSHFEDGSLSFPFLDFFLRDDRWREKFFVFKINPTSVGDFDFGRIPREWSDEIVKFVFFEANSALRSLLAPLTFLYLFVEAFGSAPMTPELRGQIATLRRAAPVRPGKGRRNKRAREKEALPDHPYESSKAGSLERAQKARRGPTLRSKSKAQSPGFLARHVLIAVPVGEGQRRMSNTSVGSAGDRALDDDLGTSSAVTSRIDPGAHILEVKEASSWRCSYDNEVPILDNPERLALIWHKIRERRCKLPSFGDMRERDAYDRMAVANAKAMEASNEYTTLMEKQLADFLSKEEVGSHLLTIQQLQGELEAVRVTEQQRDVEIEGSKGKLAAAEMEKVAVLNDLDSMKEKHTREIEGRDAAARKERDLACRSLAREYDENMKDKLHEGGFELEEELERLRDREISLDVDYGLASVTDSSLSRLELPEVSGDSVDQD</sequence>
<proteinExistence type="predicted"/>
<protein>
    <submittedName>
        <fullName evidence="2">Uncharacterized protein</fullName>
    </submittedName>
</protein>
<comment type="caution">
    <text evidence="2">The sequence shown here is derived from an EMBL/GenBank/DDBJ whole genome shotgun (WGS) entry which is preliminary data.</text>
</comment>
<feature type="compositionally biased region" description="Basic residues" evidence="1">
    <location>
        <begin position="193"/>
        <end position="204"/>
    </location>
</feature>
<name>A0A8S9SS35_BRACR</name>
<dbReference type="AlphaFoldDB" id="A0A8S9SS35"/>
<feature type="region of interest" description="Disordered" evidence="1">
    <location>
        <begin position="152"/>
        <end position="208"/>
    </location>
</feature>
<evidence type="ECO:0000256" key="1">
    <source>
        <dbReference type="SAM" id="MobiDB-lite"/>
    </source>
</evidence>
<feature type="compositionally biased region" description="Basic and acidic residues" evidence="1">
    <location>
        <begin position="170"/>
        <end position="181"/>
    </location>
</feature>
<reference evidence="2" key="1">
    <citation type="submission" date="2019-12" db="EMBL/GenBank/DDBJ databases">
        <title>Genome sequencing and annotation of Brassica cretica.</title>
        <authorList>
            <person name="Studholme D.J."/>
            <person name="Sarris P."/>
        </authorList>
    </citation>
    <scope>NUCLEOTIDE SEQUENCE</scope>
    <source>
        <strain evidence="2">PFS-109/04</strain>
        <tissue evidence="2">Leaf</tissue>
    </source>
</reference>
<organism evidence="2 3">
    <name type="scientific">Brassica cretica</name>
    <name type="common">Mustard</name>
    <dbReference type="NCBI Taxonomy" id="69181"/>
    <lineage>
        <taxon>Eukaryota</taxon>
        <taxon>Viridiplantae</taxon>
        <taxon>Streptophyta</taxon>
        <taxon>Embryophyta</taxon>
        <taxon>Tracheophyta</taxon>
        <taxon>Spermatophyta</taxon>
        <taxon>Magnoliopsida</taxon>
        <taxon>eudicotyledons</taxon>
        <taxon>Gunneridae</taxon>
        <taxon>Pentapetalae</taxon>
        <taxon>rosids</taxon>
        <taxon>malvids</taxon>
        <taxon>Brassicales</taxon>
        <taxon>Brassicaceae</taxon>
        <taxon>Brassiceae</taxon>
        <taxon>Brassica</taxon>
    </lineage>
</organism>
<evidence type="ECO:0000313" key="3">
    <source>
        <dbReference type="Proteomes" id="UP000712600"/>
    </source>
</evidence>
<dbReference type="EMBL" id="QGKX02000004">
    <property type="protein sequence ID" value="KAF3602943.1"/>
    <property type="molecule type" value="Genomic_DNA"/>
</dbReference>
<gene>
    <name evidence="2" type="ORF">F2Q69_00036976</name>
</gene>
<accession>A0A8S9SS35</accession>
<evidence type="ECO:0000313" key="2">
    <source>
        <dbReference type="EMBL" id="KAF3602943.1"/>
    </source>
</evidence>